<comment type="similarity">
    <text evidence="1">Belongs to the FAD-dependent oxidoreductase family.</text>
</comment>
<dbReference type="InterPro" id="IPR023753">
    <property type="entry name" value="FAD/NAD-binding_dom"/>
</dbReference>
<feature type="domain" description="FAD/NAD(P)-binding" evidence="6">
    <location>
        <begin position="49"/>
        <end position="231"/>
    </location>
</feature>
<dbReference type="Proteomes" id="UP000521943">
    <property type="component" value="Unassembled WGS sequence"/>
</dbReference>
<dbReference type="Pfam" id="PF07992">
    <property type="entry name" value="Pyr_redox_2"/>
    <property type="match status" value="1"/>
</dbReference>
<protein>
    <recommendedName>
        <fullName evidence="6">FAD/NAD(P)-binding domain-containing protein</fullName>
    </recommendedName>
</protein>
<gene>
    <name evidence="7" type="ORF">DFP72DRAFT_890326</name>
</gene>
<keyword evidence="5" id="KW-0812">Transmembrane</keyword>
<keyword evidence="4" id="KW-0560">Oxidoreductase</keyword>
<dbReference type="GO" id="GO:0050660">
    <property type="term" value="F:flavin adenine dinucleotide binding"/>
    <property type="evidence" value="ECO:0007669"/>
    <property type="project" value="TreeGrafter"/>
</dbReference>
<feature type="transmembrane region" description="Helical" evidence="5">
    <location>
        <begin position="268"/>
        <end position="291"/>
    </location>
</feature>
<keyword evidence="3" id="KW-0274">FAD</keyword>
<evidence type="ECO:0000313" key="8">
    <source>
        <dbReference type="Proteomes" id="UP000521943"/>
    </source>
</evidence>
<keyword evidence="5" id="KW-0472">Membrane</keyword>
<evidence type="ECO:0000256" key="1">
    <source>
        <dbReference type="ARBA" id="ARBA00006442"/>
    </source>
</evidence>
<reference evidence="7 8" key="1">
    <citation type="submission" date="2020-07" db="EMBL/GenBank/DDBJ databases">
        <title>Comparative genomics of pyrophilous fungi reveals a link between fire events and developmental genes.</title>
        <authorList>
            <consortium name="DOE Joint Genome Institute"/>
            <person name="Steindorff A.S."/>
            <person name="Carver A."/>
            <person name="Calhoun S."/>
            <person name="Stillman K."/>
            <person name="Liu H."/>
            <person name="Lipzen A."/>
            <person name="Pangilinan J."/>
            <person name="Labutti K."/>
            <person name="Bruns T.D."/>
            <person name="Grigoriev I.V."/>
        </authorList>
    </citation>
    <scope>NUCLEOTIDE SEQUENCE [LARGE SCALE GENOMIC DNA]</scope>
    <source>
        <strain evidence="7 8">CBS 144469</strain>
    </source>
</reference>
<evidence type="ECO:0000256" key="3">
    <source>
        <dbReference type="ARBA" id="ARBA00022827"/>
    </source>
</evidence>
<dbReference type="PRINTS" id="PR00368">
    <property type="entry name" value="FADPNR"/>
</dbReference>
<dbReference type="GO" id="GO:0004174">
    <property type="term" value="F:electron-transferring-flavoprotein dehydrogenase activity"/>
    <property type="evidence" value="ECO:0007669"/>
    <property type="project" value="TreeGrafter"/>
</dbReference>
<evidence type="ECO:0000256" key="2">
    <source>
        <dbReference type="ARBA" id="ARBA00022630"/>
    </source>
</evidence>
<dbReference type="SUPFAM" id="SSF51905">
    <property type="entry name" value="FAD/NAD(P)-binding domain"/>
    <property type="match status" value="1"/>
</dbReference>
<dbReference type="Gene3D" id="3.50.50.100">
    <property type="match status" value="1"/>
</dbReference>
<evidence type="ECO:0000313" key="7">
    <source>
        <dbReference type="EMBL" id="KAF6757673.1"/>
    </source>
</evidence>
<accession>A0A8H6I573</accession>
<dbReference type="EMBL" id="JACGCI010000021">
    <property type="protein sequence ID" value="KAF6757673.1"/>
    <property type="molecule type" value="Genomic_DNA"/>
</dbReference>
<keyword evidence="2" id="KW-0285">Flavoprotein</keyword>
<dbReference type="GO" id="GO:0005737">
    <property type="term" value="C:cytoplasm"/>
    <property type="evidence" value="ECO:0007669"/>
    <property type="project" value="TreeGrafter"/>
</dbReference>
<keyword evidence="8" id="KW-1185">Reference proteome</keyword>
<evidence type="ECO:0000256" key="4">
    <source>
        <dbReference type="ARBA" id="ARBA00023002"/>
    </source>
</evidence>
<evidence type="ECO:0000256" key="5">
    <source>
        <dbReference type="SAM" id="Phobius"/>
    </source>
</evidence>
<dbReference type="InterPro" id="IPR036188">
    <property type="entry name" value="FAD/NAD-bd_sf"/>
</dbReference>
<proteinExistence type="inferred from homology"/>
<dbReference type="PRINTS" id="PR00469">
    <property type="entry name" value="PNDRDTASEII"/>
</dbReference>
<dbReference type="AlphaFoldDB" id="A0A8H6I573"/>
<name>A0A8H6I573_9AGAR</name>
<sequence length="315" mass="34382">MPYTKVFGNFPGKIIRTKIEVARIRSRSVGDLLGPGQGVGAANVCAAGGDVILDTGERVPYDVIILATGSIWEGVVAFPNKPGEYVEHVESWRRKIRAAQKIVIVGGGPVGIETAGEIKDTYPSKEVTIVQGDRLLLNDVYPDKASKIILDDAVKGHPHCMSRPIKTREGRELTCDLLITARGGGANTNYLKFLKPTPLTDRGYVKVLSTLEVLYHPGMFALGDIVDLPEVKQLAKISLGHADVVVKNVLQYLNGEKMTHSYRGSTDYMAICVGKGGGVSFLGLWWGFVFGDFFTRYMKSRTLLVEQVRDTLGLS</sequence>
<dbReference type="PANTHER" id="PTHR43735:SF3">
    <property type="entry name" value="FERROPTOSIS SUPPRESSOR PROTEIN 1"/>
    <property type="match status" value="1"/>
</dbReference>
<keyword evidence="5" id="KW-1133">Transmembrane helix</keyword>
<comment type="caution">
    <text evidence="7">The sequence shown here is derived from an EMBL/GenBank/DDBJ whole genome shotgun (WGS) entry which is preliminary data.</text>
</comment>
<dbReference type="OrthoDB" id="202203at2759"/>
<organism evidence="7 8">
    <name type="scientific">Ephemerocybe angulata</name>
    <dbReference type="NCBI Taxonomy" id="980116"/>
    <lineage>
        <taxon>Eukaryota</taxon>
        <taxon>Fungi</taxon>
        <taxon>Dikarya</taxon>
        <taxon>Basidiomycota</taxon>
        <taxon>Agaricomycotina</taxon>
        <taxon>Agaricomycetes</taxon>
        <taxon>Agaricomycetidae</taxon>
        <taxon>Agaricales</taxon>
        <taxon>Agaricineae</taxon>
        <taxon>Psathyrellaceae</taxon>
        <taxon>Ephemerocybe</taxon>
    </lineage>
</organism>
<dbReference type="PANTHER" id="PTHR43735">
    <property type="entry name" value="APOPTOSIS-INDUCING FACTOR 1"/>
    <property type="match status" value="1"/>
</dbReference>
<evidence type="ECO:0000259" key="6">
    <source>
        <dbReference type="Pfam" id="PF07992"/>
    </source>
</evidence>